<evidence type="ECO:0000256" key="2">
    <source>
        <dbReference type="ARBA" id="ARBA00023295"/>
    </source>
</evidence>
<dbReference type="GO" id="GO:0005829">
    <property type="term" value="C:cytosol"/>
    <property type="evidence" value="ECO:0007669"/>
    <property type="project" value="TreeGrafter"/>
</dbReference>
<evidence type="ECO:0000256" key="1">
    <source>
        <dbReference type="ARBA" id="ARBA00022801"/>
    </source>
</evidence>
<dbReference type="InterPro" id="IPR023186">
    <property type="entry name" value="IUNH"/>
</dbReference>
<name>A0A381PAL9_9ZZZZ</name>
<dbReference type="Gene3D" id="3.90.245.10">
    <property type="entry name" value="Ribonucleoside hydrolase-like"/>
    <property type="match status" value="1"/>
</dbReference>
<dbReference type="GO" id="GO:0008477">
    <property type="term" value="F:purine nucleosidase activity"/>
    <property type="evidence" value="ECO:0007669"/>
    <property type="project" value="TreeGrafter"/>
</dbReference>
<dbReference type="PANTHER" id="PTHR12304:SF4">
    <property type="entry name" value="URIDINE NUCLEOSIDASE"/>
    <property type="match status" value="1"/>
</dbReference>
<proteinExistence type="predicted"/>
<keyword evidence="1" id="KW-0378">Hydrolase</keyword>
<dbReference type="EMBL" id="UINC01000912">
    <property type="protein sequence ID" value="SUZ63259.1"/>
    <property type="molecule type" value="Genomic_DNA"/>
</dbReference>
<protein>
    <recommendedName>
        <fullName evidence="3">Inosine/uridine-preferring nucleoside hydrolase domain-containing protein</fullName>
    </recommendedName>
</protein>
<evidence type="ECO:0000259" key="3">
    <source>
        <dbReference type="Pfam" id="PF01156"/>
    </source>
</evidence>
<dbReference type="PANTHER" id="PTHR12304">
    <property type="entry name" value="INOSINE-URIDINE PREFERRING NUCLEOSIDE HYDROLASE"/>
    <property type="match status" value="1"/>
</dbReference>
<dbReference type="SUPFAM" id="SSF53590">
    <property type="entry name" value="Nucleoside hydrolase"/>
    <property type="match status" value="1"/>
</dbReference>
<sequence>MPQTSAARPRLILDCDPGVDDAMAIIAASRWADLVGITTVAGNVALEHTTANACRLRSLLGLDVEVHAGADGPLVGRQEFARHVHGETGLGDVVLPEPDRGPDSAHAVEYLVEATRSEEGIHLVPIGPLTNVALALRADPALADRVASITLMGGSALGVGNVSAAAEFNVFADPEAADEVFRCGARVTMLGLNLTHQVRMGAAHAAECRAIGTPIADAMAGLLDFYTVFHLAAEEVADGPVHDPCAVLAVTHPELFTFEGRPVHVELTGTHTRGMTLVDERGPRISEAGNCRVAYGVDADEVIALIMQAVREA</sequence>
<dbReference type="AlphaFoldDB" id="A0A381PAL9"/>
<dbReference type="InterPro" id="IPR036452">
    <property type="entry name" value="Ribo_hydro-like"/>
</dbReference>
<dbReference type="CDD" id="cd02651">
    <property type="entry name" value="nuc_hydro_IU_UC_XIUA"/>
    <property type="match status" value="1"/>
</dbReference>
<dbReference type="Pfam" id="PF01156">
    <property type="entry name" value="IU_nuc_hydro"/>
    <property type="match status" value="1"/>
</dbReference>
<evidence type="ECO:0000313" key="4">
    <source>
        <dbReference type="EMBL" id="SUZ63259.1"/>
    </source>
</evidence>
<feature type="domain" description="Inosine/uridine-preferring nucleoside hydrolase" evidence="3">
    <location>
        <begin position="11"/>
        <end position="302"/>
    </location>
</feature>
<accession>A0A381PAL9</accession>
<gene>
    <name evidence="4" type="ORF">METZ01_LOCUS16113</name>
</gene>
<dbReference type="GO" id="GO:0006152">
    <property type="term" value="P:purine nucleoside catabolic process"/>
    <property type="evidence" value="ECO:0007669"/>
    <property type="project" value="TreeGrafter"/>
</dbReference>
<reference evidence="4" key="1">
    <citation type="submission" date="2018-05" db="EMBL/GenBank/DDBJ databases">
        <authorList>
            <person name="Lanie J.A."/>
            <person name="Ng W.-L."/>
            <person name="Kazmierczak K.M."/>
            <person name="Andrzejewski T.M."/>
            <person name="Davidsen T.M."/>
            <person name="Wayne K.J."/>
            <person name="Tettelin H."/>
            <person name="Glass J.I."/>
            <person name="Rusch D."/>
            <person name="Podicherti R."/>
            <person name="Tsui H.-C.T."/>
            <person name="Winkler M.E."/>
        </authorList>
    </citation>
    <scope>NUCLEOTIDE SEQUENCE</scope>
</reference>
<dbReference type="InterPro" id="IPR001910">
    <property type="entry name" value="Inosine/uridine_hydrolase_dom"/>
</dbReference>
<keyword evidence="2" id="KW-0326">Glycosidase</keyword>
<organism evidence="4">
    <name type="scientific">marine metagenome</name>
    <dbReference type="NCBI Taxonomy" id="408172"/>
    <lineage>
        <taxon>unclassified sequences</taxon>
        <taxon>metagenomes</taxon>
        <taxon>ecological metagenomes</taxon>
    </lineage>
</organism>